<dbReference type="eggNOG" id="COG0654">
    <property type="taxonomic scope" value="Bacteria"/>
</dbReference>
<dbReference type="GO" id="GO:0071949">
    <property type="term" value="F:FAD binding"/>
    <property type="evidence" value="ECO:0007669"/>
    <property type="project" value="InterPro"/>
</dbReference>
<dbReference type="GO" id="GO:0016709">
    <property type="term" value="F:oxidoreductase activity, acting on paired donors, with incorporation or reduction of molecular oxygen, NAD(P)H as one donor, and incorporation of one atom of oxygen"/>
    <property type="evidence" value="ECO:0007669"/>
    <property type="project" value="UniProtKB-ARBA"/>
</dbReference>
<dbReference type="SUPFAM" id="SSF51905">
    <property type="entry name" value="FAD/NAD(P)-binding domain"/>
    <property type="match status" value="1"/>
</dbReference>
<accession>A0A0D6B8I7</accession>
<dbReference type="InterPro" id="IPR036188">
    <property type="entry name" value="FAD/NAD-bd_sf"/>
</dbReference>
<dbReference type="EMBL" id="AP014800">
    <property type="protein sequence ID" value="BAQ71412.1"/>
    <property type="molecule type" value="Genomic_DNA"/>
</dbReference>
<feature type="domain" description="FAD-binding" evidence="4">
    <location>
        <begin position="24"/>
        <end position="360"/>
    </location>
</feature>
<keyword evidence="3" id="KW-0274">FAD</keyword>
<dbReference type="Pfam" id="PF01494">
    <property type="entry name" value="FAD_binding_3"/>
    <property type="match status" value="1"/>
</dbReference>
<dbReference type="AlphaFoldDB" id="A0A0D6B8I7"/>
<keyword evidence="5" id="KW-0503">Monooxygenase</keyword>
<dbReference type="NCBIfam" id="NF006002">
    <property type="entry name" value="PRK08132.1"/>
    <property type="match status" value="1"/>
</dbReference>
<name>A0A0D6B8I7_RHOSU</name>
<keyword evidence="2" id="KW-0285">Flavoprotein</keyword>
<evidence type="ECO:0000259" key="4">
    <source>
        <dbReference type="Pfam" id="PF01494"/>
    </source>
</evidence>
<dbReference type="PANTHER" id="PTHR43004">
    <property type="entry name" value="TRK SYSTEM POTASSIUM UPTAKE PROTEIN"/>
    <property type="match status" value="1"/>
</dbReference>
<dbReference type="PANTHER" id="PTHR43004:SF19">
    <property type="entry name" value="BINDING MONOOXYGENASE, PUTATIVE (JCVI)-RELATED"/>
    <property type="match status" value="1"/>
</dbReference>
<evidence type="ECO:0000256" key="1">
    <source>
        <dbReference type="ARBA" id="ARBA00001974"/>
    </source>
</evidence>
<evidence type="ECO:0000256" key="3">
    <source>
        <dbReference type="ARBA" id="ARBA00022827"/>
    </source>
</evidence>
<proteinExistence type="predicted"/>
<evidence type="ECO:0000256" key="2">
    <source>
        <dbReference type="ARBA" id="ARBA00022630"/>
    </source>
</evidence>
<organism evidence="5 6">
    <name type="scientific">Rhodovulum sulfidophilum</name>
    <name type="common">Rhodobacter sulfidophilus</name>
    <dbReference type="NCBI Taxonomy" id="35806"/>
    <lineage>
        <taxon>Bacteria</taxon>
        <taxon>Pseudomonadati</taxon>
        <taxon>Pseudomonadota</taxon>
        <taxon>Alphaproteobacteria</taxon>
        <taxon>Rhodobacterales</taxon>
        <taxon>Paracoccaceae</taxon>
        <taxon>Rhodovulum</taxon>
    </lineage>
</organism>
<dbReference type="Proteomes" id="UP000064912">
    <property type="component" value="Chromosome"/>
</dbReference>
<dbReference type="PRINTS" id="PR00420">
    <property type="entry name" value="RNGMNOXGNASE"/>
</dbReference>
<sequence>MAYDDKPLPYSAAPGLSGPEPHHRVVVVGAGPVGLTMALNLARLGIASVVLEDKSAITVGSRAIVWSQRSLQFFARLGIADRIMAQAVPWSIGRISHGDVEIFSMDMAGTDADRFPPFANLQQYHVEDILIERALAEPLIDLRFRNRLTGVDQTGDGVELSVKTPDGSYRLTADYLLACDGARSLTRALLDLDLEDGAFHEERFMVADIEMEADFPAERWFWFDPSFHSGQSAMLMPQADNIYRIDLQLGRDANVAEEVRPDRVIPRIQAVVGPDFDLEWVSVYTFQSRRLAEFVHGRVIFLGDAAHLVPPFSARGVNAGLRDVENLGWKLAAVLEGRADEGLLDSYNRERVQAADENLRDSARSADFISPAPGVERLFRDQVLALARKTAFAREWVNAGRLAVPCIYRTGAPDDTLLPADARPGAVAPEARIGNGWLLDELGTGPMVLAINCAAPEGLPVPALALRADPTLRARYLGDAERALYLIRPDRVVAARWITAEPRDITAALRAMWEGRE</sequence>
<dbReference type="InterPro" id="IPR002938">
    <property type="entry name" value="FAD-bd"/>
</dbReference>
<dbReference type="Gene3D" id="3.50.50.60">
    <property type="entry name" value="FAD/NAD(P)-binding domain"/>
    <property type="match status" value="1"/>
</dbReference>
<dbReference type="Gene3D" id="3.30.70.2450">
    <property type="match status" value="1"/>
</dbReference>
<protein>
    <submittedName>
        <fullName evidence="5">Monooxygenase FAD-binding protein</fullName>
    </submittedName>
</protein>
<comment type="cofactor">
    <cofactor evidence="1">
        <name>FAD</name>
        <dbReference type="ChEBI" id="CHEBI:57692"/>
    </cofactor>
</comment>
<dbReference type="InterPro" id="IPR050641">
    <property type="entry name" value="RIFMO-like"/>
</dbReference>
<dbReference type="PATRIC" id="fig|35806.4.peg.4396"/>
<evidence type="ECO:0000313" key="6">
    <source>
        <dbReference type="Proteomes" id="UP000064912"/>
    </source>
</evidence>
<evidence type="ECO:0000313" key="5">
    <source>
        <dbReference type="EMBL" id="BAQ71412.1"/>
    </source>
</evidence>
<reference evidence="5 6" key="1">
    <citation type="submission" date="2015-02" db="EMBL/GenBank/DDBJ databases">
        <title>Genome sequene of Rhodovulum sulfidophilum DSM 2351.</title>
        <authorList>
            <person name="Nagao N."/>
        </authorList>
    </citation>
    <scope>NUCLEOTIDE SEQUENCE [LARGE SCALE GENOMIC DNA]</scope>
    <source>
        <strain evidence="5 6">DSM 2351</strain>
    </source>
</reference>
<dbReference type="KEGG" id="rsu:NHU_04299"/>
<gene>
    <name evidence="5" type="ORF">NHU_04299</name>
</gene>
<keyword evidence="5" id="KW-0560">Oxidoreductase</keyword>